<reference evidence="1 2" key="1">
    <citation type="submission" date="2016-10" db="EMBL/GenBank/DDBJ databases">
        <authorList>
            <person name="de Groot N.N."/>
        </authorList>
    </citation>
    <scope>NUCLEOTIDE SEQUENCE [LARGE SCALE GENOMIC DNA]</scope>
    <source>
        <strain evidence="1 2">DSM 16077</strain>
    </source>
</reference>
<evidence type="ECO:0000313" key="1">
    <source>
        <dbReference type="EMBL" id="SDL96353.1"/>
    </source>
</evidence>
<dbReference type="STRING" id="144026.SAMN04488568_103182"/>
<name>A0A1G9PCS1_9PROT</name>
<protein>
    <submittedName>
        <fullName evidence="1">Uncharacterized protein</fullName>
    </submittedName>
</protein>
<organism evidence="1 2">
    <name type="scientific">Maricaulis salignorans</name>
    <dbReference type="NCBI Taxonomy" id="144026"/>
    <lineage>
        <taxon>Bacteria</taxon>
        <taxon>Pseudomonadati</taxon>
        <taxon>Pseudomonadota</taxon>
        <taxon>Alphaproteobacteria</taxon>
        <taxon>Maricaulales</taxon>
        <taxon>Maricaulaceae</taxon>
        <taxon>Maricaulis</taxon>
    </lineage>
</organism>
<dbReference type="OrthoDB" id="8479430at2"/>
<dbReference type="AlphaFoldDB" id="A0A1G9PCS1"/>
<gene>
    <name evidence="1" type="ORF">SAMN04488568_103182</name>
</gene>
<proteinExistence type="predicted"/>
<sequence>MRYLPTAFAQLAFAWKLYNYALDGNIDFGKLDIPVTFQEDGQILVLPDRIFDNENDFILAFQNQLCVAFGAAAITLNRSREEAGITLPDPIQSEQDQCVALTYQIRNAFAHDISEPKWDLRKKRYAREYEFGGIRVDLRNVGDKAFEYQDIGGPDVLFRIREYAEASLFAELR</sequence>
<dbReference type="RefSeq" id="WP_091767397.1">
    <property type="nucleotide sequence ID" value="NZ_FNHG01000003.1"/>
</dbReference>
<dbReference type="EMBL" id="FNHG01000003">
    <property type="protein sequence ID" value="SDL96353.1"/>
    <property type="molecule type" value="Genomic_DNA"/>
</dbReference>
<accession>A0A1G9PCS1</accession>
<dbReference type="Proteomes" id="UP000199759">
    <property type="component" value="Unassembled WGS sequence"/>
</dbReference>
<keyword evidence="2" id="KW-1185">Reference proteome</keyword>
<evidence type="ECO:0000313" key="2">
    <source>
        <dbReference type="Proteomes" id="UP000199759"/>
    </source>
</evidence>